<name>A0A2R5GGN5_9STRA</name>
<feature type="compositionally biased region" description="Basic and acidic residues" evidence="1">
    <location>
        <begin position="203"/>
        <end position="216"/>
    </location>
</feature>
<feature type="compositionally biased region" description="Acidic residues" evidence="1">
    <location>
        <begin position="217"/>
        <end position="253"/>
    </location>
</feature>
<reference evidence="2 3" key="1">
    <citation type="submission" date="2017-12" db="EMBL/GenBank/DDBJ databases">
        <title>Sequencing, de novo assembly and annotation of complete genome of a new Thraustochytrid species, strain FCC1311.</title>
        <authorList>
            <person name="Sedici K."/>
            <person name="Godart F."/>
            <person name="Aiese Cigliano R."/>
            <person name="Sanseverino W."/>
            <person name="Barakat M."/>
            <person name="Ortet P."/>
            <person name="Marechal E."/>
            <person name="Cagnac O."/>
            <person name="Amato A."/>
        </authorList>
    </citation>
    <scope>NUCLEOTIDE SEQUENCE [LARGE SCALE GENOMIC DNA]</scope>
</reference>
<protein>
    <submittedName>
        <fullName evidence="2">Uncharacterized protein</fullName>
    </submittedName>
</protein>
<proteinExistence type="predicted"/>
<dbReference type="InParanoid" id="A0A2R5GGN5"/>
<dbReference type="EMBL" id="BEYU01000059">
    <property type="protein sequence ID" value="GBG29499.1"/>
    <property type="molecule type" value="Genomic_DNA"/>
</dbReference>
<evidence type="ECO:0000256" key="1">
    <source>
        <dbReference type="SAM" id="MobiDB-lite"/>
    </source>
</evidence>
<comment type="caution">
    <text evidence="2">The sequence shown here is derived from an EMBL/GenBank/DDBJ whole genome shotgun (WGS) entry which is preliminary data.</text>
</comment>
<dbReference type="AlphaFoldDB" id="A0A2R5GGN5"/>
<keyword evidence="3" id="KW-1185">Reference proteome</keyword>
<organism evidence="2 3">
    <name type="scientific">Hondaea fermentalgiana</name>
    <dbReference type="NCBI Taxonomy" id="2315210"/>
    <lineage>
        <taxon>Eukaryota</taxon>
        <taxon>Sar</taxon>
        <taxon>Stramenopiles</taxon>
        <taxon>Bigyra</taxon>
        <taxon>Labyrinthulomycetes</taxon>
        <taxon>Thraustochytrida</taxon>
        <taxon>Thraustochytriidae</taxon>
        <taxon>Hondaea</taxon>
    </lineage>
</organism>
<accession>A0A2R5GGN5</accession>
<sequence length="553" mass="62363">MEWRVVGVLGRGFAPAQPPRIRVSVVRVGKDASRDVGFGGSKPRENFDAIDPVREPVGDIRWRLETHVPWCETPDATLAASPGAGDNARTQSARQEIRIRVAGAGSVRIDMKAGSEDQAQRWYEVGDPSQGLQVRLVMKQQAGQQAERERLARRERIQRRQLELAMMRQLRPEKLLAWEERRAQRAARIIQRSWKSSCRHTKPRTETHVTRKRADDLALDDLIAEGDEYDDDEEEEDNDGEEDEDEDEVENDDNIGAGENNATKGDGRDPAEEDATGKNGRAKQAIKRRSKQDGTDGSTYVSTTDEDSRRLHQLFDDLSREAHDRMVNGGRFSTHEKFQALMEGYRELQTQWASFQIQDEEMREHEESRERLLRRSDKLCLRLESLQVPLASYPDPSVSENQETALLAASDEIGAAHPRDAEETQSPAAAQPRWPLSRDRVVLEAARNAHATALENAQVGKEWWRVQVGHEERDIRTVKMGKAPWRVDTSSLSSAKAHDGEDEDADAQASKWWVAYASKSAAQAEALAIKASNRVAQLDVFEDNVKRDTEPLG</sequence>
<gene>
    <name evidence="2" type="ORF">FCC1311_057202</name>
</gene>
<dbReference type="Proteomes" id="UP000241890">
    <property type="component" value="Unassembled WGS sequence"/>
</dbReference>
<feature type="compositionally biased region" description="Basic residues" evidence="1">
    <location>
        <begin position="280"/>
        <end position="290"/>
    </location>
</feature>
<evidence type="ECO:0000313" key="3">
    <source>
        <dbReference type="Proteomes" id="UP000241890"/>
    </source>
</evidence>
<feature type="region of interest" description="Disordered" evidence="1">
    <location>
        <begin position="416"/>
        <end position="435"/>
    </location>
</feature>
<evidence type="ECO:0000313" key="2">
    <source>
        <dbReference type="EMBL" id="GBG29499.1"/>
    </source>
</evidence>
<feature type="region of interest" description="Disordered" evidence="1">
    <location>
        <begin position="194"/>
        <end position="307"/>
    </location>
</feature>